<name>A0A815T7D4_9BILA</name>
<dbReference type="Proteomes" id="UP000663889">
    <property type="component" value="Unassembled WGS sequence"/>
</dbReference>
<sequence length="51" mass="6098">MLNVQLDEAWSLFKLVYNKQYISVEEETARRVIWETNLAMIRKHNLEADMG</sequence>
<dbReference type="EMBL" id="CAJNOU010006405">
    <property type="protein sequence ID" value="CAF1504104.1"/>
    <property type="molecule type" value="Genomic_DNA"/>
</dbReference>
<evidence type="ECO:0000313" key="2">
    <source>
        <dbReference type="EMBL" id="CAF1504104.1"/>
    </source>
</evidence>
<feature type="domain" description="Cathepsin propeptide inhibitor" evidence="1">
    <location>
        <begin position="10"/>
        <end position="47"/>
    </location>
</feature>
<dbReference type="Gene3D" id="1.10.287.2250">
    <property type="match status" value="1"/>
</dbReference>
<evidence type="ECO:0000259" key="1">
    <source>
        <dbReference type="Pfam" id="PF08246"/>
    </source>
</evidence>
<reference evidence="2" key="1">
    <citation type="submission" date="2021-02" db="EMBL/GenBank/DDBJ databases">
        <authorList>
            <person name="Nowell W R."/>
        </authorList>
    </citation>
    <scope>NUCLEOTIDE SEQUENCE</scope>
</reference>
<gene>
    <name evidence="2" type="ORF">SEV965_LOCUS36225</name>
</gene>
<proteinExistence type="predicted"/>
<dbReference type="AlphaFoldDB" id="A0A815T7D4"/>
<dbReference type="InterPro" id="IPR013201">
    <property type="entry name" value="Prot_inhib_I29"/>
</dbReference>
<evidence type="ECO:0000313" key="3">
    <source>
        <dbReference type="Proteomes" id="UP000663889"/>
    </source>
</evidence>
<organism evidence="2 3">
    <name type="scientific">Rotaria sordida</name>
    <dbReference type="NCBI Taxonomy" id="392033"/>
    <lineage>
        <taxon>Eukaryota</taxon>
        <taxon>Metazoa</taxon>
        <taxon>Spiralia</taxon>
        <taxon>Gnathifera</taxon>
        <taxon>Rotifera</taxon>
        <taxon>Eurotatoria</taxon>
        <taxon>Bdelloidea</taxon>
        <taxon>Philodinida</taxon>
        <taxon>Philodinidae</taxon>
        <taxon>Rotaria</taxon>
    </lineage>
</organism>
<accession>A0A815T7D4</accession>
<dbReference type="Pfam" id="PF08246">
    <property type="entry name" value="Inhibitor_I29"/>
    <property type="match status" value="1"/>
</dbReference>
<feature type="non-terminal residue" evidence="2">
    <location>
        <position position="1"/>
    </location>
</feature>
<dbReference type="SUPFAM" id="SSF54001">
    <property type="entry name" value="Cysteine proteinases"/>
    <property type="match status" value="1"/>
</dbReference>
<protein>
    <recommendedName>
        <fullName evidence="1">Cathepsin propeptide inhibitor domain-containing protein</fullName>
    </recommendedName>
</protein>
<comment type="caution">
    <text evidence="2">The sequence shown here is derived from an EMBL/GenBank/DDBJ whole genome shotgun (WGS) entry which is preliminary data.</text>
</comment>
<dbReference type="InterPro" id="IPR038765">
    <property type="entry name" value="Papain-like_cys_pep_sf"/>
</dbReference>